<evidence type="ECO:0000313" key="1">
    <source>
        <dbReference type="EMBL" id="KAK8212821.1"/>
    </source>
</evidence>
<keyword evidence="2" id="KW-1185">Reference proteome</keyword>
<sequence length="678" mass="76183">MFRSGVTFGSVPNLPGVVITEAENSILPFGPVLDGWYGIGGVQISLDILHPLSSALQVAFQVDVPLNASGEVGIKNDGWWGLPVFPQTYNTSFWVQSDGFRWNYTITHFDVSLRDNATDEIFISNTVPVGGQRGPFPYQYTRYATTLVNTVEAPSINNSFAITFDAAEAAGQTLYFDLLSLFGETYNDRPNGLRKDLAEQLAALEPKFLRFPGGNNLEGYSIQRRWKWWETIGPLKDRPGRPGDWTYYNTDGLGLLEYLLWCEDFGMAPLLAVYAGFSLDQAAYDQANSTDANEVPVAMMQPFLQEALDLLEYCMGSTSTYWGGRRAADGHSEPFDIPIIEIGNEDFFSHDYPARAAFMYDGLRAVYPNITYVYTAFNEYPQAPDFNITLPKGVNWDDHVYDTPSWFIDNFNLWDNWESVYHSPGVQTSLMEYHVSAIDQRFWDPSYNVSRGGVTHPRMLSAVAEAVFAIGGERNPNTFKYSCFAPLIQNANTYRGTPYNILFTADKDDDLRSVSYWQQQMFAQHRGTQTLPVTTVEGGFNPLFWVASIDVPTNTVYFKIVNAGNTTQELRLQLDVPFSAVNGTILEPPVPGELNAFNYFDNKTMIVPMPIEGLESETNSADDMCKLVWTVPAYSVGVLQFDIEANSTYAEDGQNARGWEKEREADSPSRLKNRQRPL</sequence>
<organism evidence="1 2">
    <name type="scientific">Zalaria obscura</name>
    <dbReference type="NCBI Taxonomy" id="2024903"/>
    <lineage>
        <taxon>Eukaryota</taxon>
        <taxon>Fungi</taxon>
        <taxon>Dikarya</taxon>
        <taxon>Ascomycota</taxon>
        <taxon>Pezizomycotina</taxon>
        <taxon>Dothideomycetes</taxon>
        <taxon>Dothideomycetidae</taxon>
        <taxon>Dothideales</taxon>
        <taxon>Zalariaceae</taxon>
        <taxon>Zalaria</taxon>
    </lineage>
</organism>
<comment type="caution">
    <text evidence="1">The sequence shown here is derived from an EMBL/GenBank/DDBJ whole genome shotgun (WGS) entry which is preliminary data.</text>
</comment>
<protein>
    <submittedName>
        <fullName evidence="1">Uncharacterized protein</fullName>
    </submittedName>
</protein>
<dbReference type="Proteomes" id="UP001320706">
    <property type="component" value="Unassembled WGS sequence"/>
</dbReference>
<accession>A0ACC3SHK4</accession>
<dbReference type="EMBL" id="JAMKPW020000012">
    <property type="protein sequence ID" value="KAK8212821.1"/>
    <property type="molecule type" value="Genomic_DNA"/>
</dbReference>
<reference evidence="1" key="1">
    <citation type="submission" date="2024-02" db="EMBL/GenBank/DDBJ databases">
        <title>Metagenome Assembled Genome of Zalaria obscura JY119.</title>
        <authorList>
            <person name="Vighnesh L."/>
            <person name="Jagadeeshwari U."/>
            <person name="Venkata Ramana C."/>
            <person name="Sasikala C."/>
        </authorList>
    </citation>
    <scope>NUCLEOTIDE SEQUENCE</scope>
    <source>
        <strain evidence="1">JY119</strain>
    </source>
</reference>
<name>A0ACC3SHK4_9PEZI</name>
<gene>
    <name evidence="1" type="ORF">M8818_002986</name>
</gene>
<evidence type="ECO:0000313" key="2">
    <source>
        <dbReference type="Proteomes" id="UP001320706"/>
    </source>
</evidence>
<proteinExistence type="predicted"/>